<keyword evidence="4" id="KW-0808">Transferase</keyword>
<dbReference type="Gene3D" id="3.30.450.40">
    <property type="match status" value="2"/>
</dbReference>
<evidence type="ECO:0000313" key="9">
    <source>
        <dbReference type="Proteomes" id="UP000651156"/>
    </source>
</evidence>
<dbReference type="SMART" id="SM00387">
    <property type="entry name" value="HATPase_c"/>
    <property type="match status" value="1"/>
</dbReference>
<evidence type="ECO:0000313" key="8">
    <source>
        <dbReference type="EMBL" id="MBE9192616.1"/>
    </source>
</evidence>
<dbReference type="PANTHER" id="PTHR43047:SF63">
    <property type="entry name" value="HISTIDINE KINASE"/>
    <property type="match status" value="1"/>
</dbReference>
<dbReference type="SUPFAM" id="SSF55781">
    <property type="entry name" value="GAF domain-like"/>
    <property type="match status" value="2"/>
</dbReference>
<dbReference type="InterPro" id="IPR029016">
    <property type="entry name" value="GAF-like_dom_sf"/>
</dbReference>
<dbReference type="InterPro" id="IPR036890">
    <property type="entry name" value="HATPase_C_sf"/>
</dbReference>
<dbReference type="InterPro" id="IPR005467">
    <property type="entry name" value="His_kinase_dom"/>
</dbReference>
<organism evidence="8 9">
    <name type="scientific">Gloeocapsopsis crepidinum LEGE 06123</name>
    <dbReference type="NCBI Taxonomy" id="588587"/>
    <lineage>
        <taxon>Bacteria</taxon>
        <taxon>Bacillati</taxon>
        <taxon>Cyanobacteriota</taxon>
        <taxon>Cyanophyceae</taxon>
        <taxon>Oscillatoriophycideae</taxon>
        <taxon>Chroococcales</taxon>
        <taxon>Chroococcaceae</taxon>
        <taxon>Gloeocapsopsis</taxon>
    </lineage>
</organism>
<dbReference type="PRINTS" id="PR00344">
    <property type="entry name" value="BCTRLSENSOR"/>
</dbReference>
<evidence type="ECO:0000256" key="2">
    <source>
        <dbReference type="ARBA" id="ARBA00012438"/>
    </source>
</evidence>
<evidence type="ECO:0000256" key="5">
    <source>
        <dbReference type="ARBA" id="ARBA00022777"/>
    </source>
</evidence>
<gene>
    <name evidence="8" type="ORF">IQ230_20130</name>
</gene>
<evidence type="ECO:0000256" key="4">
    <source>
        <dbReference type="ARBA" id="ARBA00022679"/>
    </source>
</evidence>
<dbReference type="CDD" id="cd00082">
    <property type="entry name" value="HisKA"/>
    <property type="match status" value="1"/>
</dbReference>
<dbReference type="SMART" id="SM00388">
    <property type="entry name" value="HisKA"/>
    <property type="match status" value="1"/>
</dbReference>
<dbReference type="Pfam" id="PF00512">
    <property type="entry name" value="HisKA"/>
    <property type="match status" value="1"/>
</dbReference>
<dbReference type="Gene3D" id="3.30.565.10">
    <property type="entry name" value="Histidine kinase-like ATPase, C-terminal domain"/>
    <property type="match status" value="1"/>
</dbReference>
<comment type="catalytic activity">
    <reaction evidence="1">
        <text>ATP + protein L-histidine = ADP + protein N-phospho-L-histidine.</text>
        <dbReference type="EC" id="2.7.13.3"/>
    </reaction>
</comment>
<evidence type="ECO:0000256" key="3">
    <source>
        <dbReference type="ARBA" id="ARBA00022553"/>
    </source>
</evidence>
<dbReference type="EMBL" id="JADEWN010000060">
    <property type="protein sequence ID" value="MBE9192616.1"/>
    <property type="molecule type" value="Genomic_DNA"/>
</dbReference>
<dbReference type="InterPro" id="IPR004358">
    <property type="entry name" value="Sig_transdc_His_kin-like_C"/>
</dbReference>
<protein>
    <recommendedName>
        <fullName evidence="2">histidine kinase</fullName>
        <ecNumber evidence="2">2.7.13.3</ecNumber>
    </recommendedName>
</protein>
<evidence type="ECO:0000259" key="7">
    <source>
        <dbReference type="PROSITE" id="PS50109"/>
    </source>
</evidence>
<dbReference type="EC" id="2.7.13.3" evidence="2"/>
<dbReference type="Proteomes" id="UP000651156">
    <property type="component" value="Unassembled WGS sequence"/>
</dbReference>
<accession>A0ABR9UWE3</accession>
<dbReference type="InterPro" id="IPR003018">
    <property type="entry name" value="GAF"/>
</dbReference>
<feature type="domain" description="Histidine kinase" evidence="7">
    <location>
        <begin position="398"/>
        <end position="616"/>
    </location>
</feature>
<name>A0ABR9UWE3_9CHRO</name>
<comment type="caution">
    <text evidence="8">The sequence shown here is derived from an EMBL/GenBank/DDBJ whole genome shotgun (WGS) entry which is preliminary data.</text>
</comment>
<keyword evidence="9" id="KW-1185">Reference proteome</keyword>
<dbReference type="InterPro" id="IPR036097">
    <property type="entry name" value="HisK_dim/P_sf"/>
</dbReference>
<keyword evidence="6" id="KW-0902">Two-component regulatory system</keyword>
<dbReference type="InterPro" id="IPR003594">
    <property type="entry name" value="HATPase_dom"/>
</dbReference>
<reference evidence="8 9" key="1">
    <citation type="submission" date="2020-10" db="EMBL/GenBank/DDBJ databases">
        <authorList>
            <person name="Castelo-Branco R."/>
            <person name="Eusebio N."/>
            <person name="Adriana R."/>
            <person name="Vieira A."/>
            <person name="Brugerolle De Fraissinette N."/>
            <person name="Rezende De Castro R."/>
            <person name="Schneider M.P."/>
            <person name="Vasconcelos V."/>
            <person name="Leao P.N."/>
        </authorList>
    </citation>
    <scope>NUCLEOTIDE SEQUENCE [LARGE SCALE GENOMIC DNA]</scope>
    <source>
        <strain evidence="8 9">LEGE 06123</strain>
    </source>
</reference>
<evidence type="ECO:0000256" key="1">
    <source>
        <dbReference type="ARBA" id="ARBA00000085"/>
    </source>
</evidence>
<sequence length="623" mass="69528">MMAISLTGILLGGFATQRRQAETELNYSAQRLKILHELDQAILATRSLSDIAAAAVAQIAQIIPCTRISLAMFDFEKNEFTLLAIRTDSETLVPEICLPLAAFGKLENLQRGEMNVVQETLASEMPTAAALLLGNQVRAYINIPLIAQGELIGSLNLAKASLGNFPTKLKEVAEQVASIVAIAMQQARLFERIERQALQERSLNQISRTLNSSLDPQGVLCQIVQLTGEYFAVDRVVIFAFTNRQIQVLNEWRMHEEVISMRDFTAPIADWPDLLDPDSDFFCRHFFHAPNYAQEPSTPARLQQIEQAQTLSVLSVPIFVRDQLFGGLSLQTTTTYRTFTSEEINLLQRIAEQAAIALYNARSYESLEEIVQQRTQELEHEKQLSEAANRAKTEFLSNMSHELRTPLTGILGFSSVLIEQVFGILNDKQMQYLELISASGKHLLELINDLLDLTKIETAREELQLEQIFVAEVADACISMLQERAQAQGLQLKLQIAPDVTSCIADKRRLKQILVNLLANAIKFTDFGTVTLDIAQTSTEIQFAVVDTGIGISQEDLAKLFQPFQQLDSGLDRKYEGTGLGLALSRKLAQLHGGDITVQSELRRGSCFTLHLPLREVLSFEFC</sequence>
<dbReference type="CDD" id="cd16922">
    <property type="entry name" value="HATPase_EvgS-ArcB-TorS-like"/>
    <property type="match status" value="1"/>
</dbReference>
<dbReference type="InterPro" id="IPR003661">
    <property type="entry name" value="HisK_dim/P_dom"/>
</dbReference>
<dbReference type="SUPFAM" id="SSF55874">
    <property type="entry name" value="ATPase domain of HSP90 chaperone/DNA topoisomerase II/histidine kinase"/>
    <property type="match status" value="1"/>
</dbReference>
<dbReference type="PROSITE" id="PS50109">
    <property type="entry name" value="HIS_KIN"/>
    <property type="match status" value="1"/>
</dbReference>
<dbReference type="Pfam" id="PF01590">
    <property type="entry name" value="GAF"/>
    <property type="match status" value="2"/>
</dbReference>
<dbReference type="PANTHER" id="PTHR43047">
    <property type="entry name" value="TWO-COMPONENT HISTIDINE PROTEIN KINASE"/>
    <property type="match status" value="1"/>
</dbReference>
<evidence type="ECO:0000256" key="6">
    <source>
        <dbReference type="ARBA" id="ARBA00023012"/>
    </source>
</evidence>
<dbReference type="SMART" id="SM00065">
    <property type="entry name" value="GAF"/>
    <property type="match status" value="2"/>
</dbReference>
<keyword evidence="5" id="KW-0418">Kinase</keyword>
<dbReference type="Gene3D" id="1.10.287.130">
    <property type="match status" value="1"/>
</dbReference>
<dbReference type="Pfam" id="PF02518">
    <property type="entry name" value="HATPase_c"/>
    <property type="match status" value="1"/>
</dbReference>
<dbReference type="SUPFAM" id="SSF47384">
    <property type="entry name" value="Homodimeric domain of signal transducing histidine kinase"/>
    <property type="match status" value="1"/>
</dbReference>
<proteinExistence type="predicted"/>
<keyword evidence="3" id="KW-0597">Phosphoprotein</keyword>